<dbReference type="GO" id="GO:0034220">
    <property type="term" value="P:monoatomic ion transmembrane transport"/>
    <property type="evidence" value="ECO:0007669"/>
    <property type="project" value="UniProtKB-KW"/>
</dbReference>
<keyword evidence="4 13" id="KW-0812">Transmembrane</keyword>
<comment type="subcellular location">
    <subcellularLocation>
        <location evidence="1">Membrane</location>
        <topology evidence="1">Multi-pass membrane protein</topology>
    </subcellularLocation>
</comment>
<protein>
    <submittedName>
        <fullName evidence="15">Potassium voltage-gated channel subfamily B member 1 (Voltage-gated potassium channel subunit Kv2.1)</fullName>
    </submittedName>
</protein>
<dbReference type="Pfam" id="PF00520">
    <property type="entry name" value="Ion_trans"/>
    <property type="match status" value="1"/>
</dbReference>
<evidence type="ECO:0000256" key="9">
    <source>
        <dbReference type="ARBA" id="ARBA00023136"/>
    </source>
</evidence>
<dbReference type="InterPro" id="IPR002110">
    <property type="entry name" value="Ankyrin_rpt"/>
</dbReference>
<reference evidence="15 16" key="1">
    <citation type="submission" date="2024-02" db="EMBL/GenBank/DDBJ databases">
        <authorList>
            <person name="Chen Y."/>
            <person name="Shah S."/>
            <person name="Dougan E. K."/>
            <person name="Thang M."/>
            <person name="Chan C."/>
        </authorList>
    </citation>
    <scope>NUCLEOTIDE SEQUENCE [LARGE SCALE GENOMIC DNA]</scope>
</reference>
<dbReference type="SMART" id="SM00248">
    <property type="entry name" value="ANK"/>
    <property type="match status" value="3"/>
</dbReference>
<evidence type="ECO:0000256" key="3">
    <source>
        <dbReference type="ARBA" id="ARBA00022538"/>
    </source>
</evidence>
<evidence type="ECO:0000256" key="7">
    <source>
        <dbReference type="ARBA" id="ARBA00022989"/>
    </source>
</evidence>
<feature type="transmembrane region" description="Helical" evidence="13">
    <location>
        <begin position="883"/>
        <end position="901"/>
    </location>
</feature>
<keyword evidence="12" id="KW-0175">Coiled coil</keyword>
<keyword evidence="16" id="KW-1185">Reference proteome</keyword>
<evidence type="ECO:0000256" key="11">
    <source>
        <dbReference type="PROSITE-ProRule" id="PRU00023"/>
    </source>
</evidence>
<keyword evidence="6" id="KW-0630">Potassium</keyword>
<feature type="transmembrane region" description="Helical" evidence="13">
    <location>
        <begin position="852"/>
        <end position="871"/>
    </location>
</feature>
<keyword evidence="9 13" id="KW-0472">Membrane</keyword>
<keyword evidence="11" id="KW-0040">ANK repeat</keyword>
<evidence type="ECO:0000259" key="14">
    <source>
        <dbReference type="Pfam" id="PF00520"/>
    </source>
</evidence>
<feature type="repeat" description="ANK" evidence="11">
    <location>
        <begin position="1158"/>
        <end position="1183"/>
    </location>
</feature>
<accession>A0ABP0LQE0</accession>
<feature type="transmembrane region" description="Helical" evidence="13">
    <location>
        <begin position="703"/>
        <end position="724"/>
    </location>
</feature>
<evidence type="ECO:0000256" key="10">
    <source>
        <dbReference type="ARBA" id="ARBA00023303"/>
    </source>
</evidence>
<dbReference type="PRINTS" id="PR00169">
    <property type="entry name" value="KCHANNEL"/>
</dbReference>
<dbReference type="Gene3D" id="1.10.287.70">
    <property type="match status" value="1"/>
</dbReference>
<comment type="caution">
    <text evidence="15">The sequence shown here is derived from an EMBL/GenBank/DDBJ whole genome shotgun (WGS) entry which is preliminary data.</text>
</comment>
<dbReference type="PANTHER" id="PTHR11537:SF254">
    <property type="entry name" value="POTASSIUM VOLTAGE-GATED CHANNEL PROTEIN SHAB"/>
    <property type="match status" value="1"/>
</dbReference>
<keyword evidence="8" id="KW-0406">Ion transport</keyword>
<feature type="transmembrane region" description="Helical" evidence="13">
    <location>
        <begin position="913"/>
        <end position="937"/>
    </location>
</feature>
<feature type="coiled-coil region" evidence="12">
    <location>
        <begin position="1050"/>
        <end position="1077"/>
    </location>
</feature>
<evidence type="ECO:0000256" key="13">
    <source>
        <dbReference type="SAM" id="Phobius"/>
    </source>
</evidence>
<evidence type="ECO:0000256" key="1">
    <source>
        <dbReference type="ARBA" id="ARBA00004141"/>
    </source>
</evidence>
<keyword evidence="2" id="KW-0813">Transport</keyword>
<dbReference type="PROSITE" id="PS50088">
    <property type="entry name" value="ANK_REPEAT"/>
    <property type="match status" value="1"/>
</dbReference>
<dbReference type="Proteomes" id="UP001642464">
    <property type="component" value="Unassembled WGS sequence"/>
</dbReference>
<dbReference type="SUPFAM" id="SSF48403">
    <property type="entry name" value="Ankyrin repeat"/>
    <property type="match status" value="1"/>
</dbReference>
<evidence type="ECO:0000256" key="5">
    <source>
        <dbReference type="ARBA" id="ARBA00022826"/>
    </source>
</evidence>
<keyword evidence="10 15" id="KW-0407">Ion channel</keyword>
<evidence type="ECO:0000313" key="16">
    <source>
        <dbReference type="Proteomes" id="UP001642464"/>
    </source>
</evidence>
<gene>
    <name evidence="15" type="ORF">SCF082_LOCUS23934</name>
</gene>
<dbReference type="EMBL" id="CAXAMM010017558">
    <property type="protein sequence ID" value="CAK9041413.1"/>
    <property type="molecule type" value="Genomic_DNA"/>
</dbReference>
<evidence type="ECO:0000256" key="2">
    <source>
        <dbReference type="ARBA" id="ARBA00022448"/>
    </source>
</evidence>
<evidence type="ECO:0000256" key="12">
    <source>
        <dbReference type="SAM" id="Coils"/>
    </source>
</evidence>
<keyword evidence="5" id="KW-0631">Potassium channel</keyword>
<keyword evidence="3" id="KW-0633">Potassium transport</keyword>
<organism evidence="15 16">
    <name type="scientific">Durusdinium trenchii</name>
    <dbReference type="NCBI Taxonomy" id="1381693"/>
    <lineage>
        <taxon>Eukaryota</taxon>
        <taxon>Sar</taxon>
        <taxon>Alveolata</taxon>
        <taxon>Dinophyceae</taxon>
        <taxon>Suessiales</taxon>
        <taxon>Symbiodiniaceae</taxon>
        <taxon>Durusdinium</taxon>
    </lineage>
</organism>
<evidence type="ECO:0000256" key="6">
    <source>
        <dbReference type="ARBA" id="ARBA00022958"/>
    </source>
</evidence>
<dbReference type="PROSITE" id="PS50297">
    <property type="entry name" value="ANK_REP_REGION"/>
    <property type="match status" value="1"/>
</dbReference>
<proteinExistence type="predicted"/>
<evidence type="ECO:0000313" key="15">
    <source>
        <dbReference type="EMBL" id="CAK9041413.1"/>
    </source>
</evidence>
<dbReference type="InterPro" id="IPR005821">
    <property type="entry name" value="Ion_trans_dom"/>
</dbReference>
<keyword evidence="7 13" id="KW-1133">Transmembrane helix</keyword>
<name>A0ABP0LQE0_9DINO</name>
<evidence type="ECO:0000256" key="8">
    <source>
        <dbReference type="ARBA" id="ARBA00023065"/>
    </source>
</evidence>
<dbReference type="Gene3D" id="1.25.40.20">
    <property type="entry name" value="Ankyrin repeat-containing domain"/>
    <property type="match status" value="1"/>
</dbReference>
<feature type="domain" description="Ion transport" evidence="14">
    <location>
        <begin position="707"/>
        <end position="943"/>
    </location>
</feature>
<evidence type="ECO:0000256" key="4">
    <source>
        <dbReference type="ARBA" id="ARBA00022692"/>
    </source>
</evidence>
<dbReference type="SUPFAM" id="SSF81324">
    <property type="entry name" value="Voltage-gated potassium channels"/>
    <property type="match status" value="1"/>
</dbReference>
<dbReference type="InterPro" id="IPR028325">
    <property type="entry name" value="VG_K_chnl"/>
</dbReference>
<sequence>MEGASADRKDVRSQRVKAILESNCGKEPLEIANILTRKYHELYSESAPDEMVCAPEGCRSDHHVEGPEAGRHHGVIIRWVSGEWLQWRSDGGIYVGDGSKRLTASPLGQANRDRLDTRVARRLLEGRPLYIDEGDSLEMAQSTVDYFGLRGGTGQGPRHGGREYYQQVEAFLEGAMTTLQLGIVLKEMVRVRPSLLGTAVILMELCAVGPLGSSQPFQEVLPLPLPDDTEAEIEVRRVLEKVRLGQPEAGSKESLDNWVPVAGVDAWVWLQVVLLNYMYIGKDRLLTQTLFHSKTLLECQVPVMEKLKWNARTFGNSGESVRIGPWHDVSEQLGELYTGKEWRKCYPLTLRAIEPSIPKAGEAARVELASVLPERIREYAVNPALVRQFWLRGLALISGKDLTIEEKSVGGEDAHAEVHFEACWPALWKFVEPATARLCDTDDPFPCFTRPIKREQPPPSPAGLEQASEKALRRWKGDAYRLPPYAYEDACLVKDKGGPRRLKAMEQARMLGYNSGHFRNMKPKPTEDEVGGFTGNSFPVIVVGRLLMGLITPSPPDQQQNYVELLWKAWDAHEEVALQSQKVTSIANAHPCPQKPPKSCLSPAEAFDLLDALSRSGALPLESSSLHVLVAATHCFDETIIDTAIKQNQNPIEKLERAMAKAMEHGGTRGFCGDGSMMIVASTIYQKPARLLLQPGEVERMRYLAYLLQMSVMCIIVISTLSSIFETVPTLHQEYQKTFQWSELVFTLLFTVEVLARMFVAKSCRSYVCSLSNQIDVIATLPWYVERILVYTAPSSDHGRLEKMAGSLRTLRMVRLARMIRLLRVLRLAKVARHSEVISIVLESLVESATGIFVLMSFVSMWALVCATVVYAAEIDAPDTDFVSIPAALWWSMATISTVGYGDMVPHTSIGKLVGGVSMLGGILITSISVAVITTSFTEHYQQRCRVHEVTKFKELARKQSVLSINDEATPTSSTAARSRSPDVLATWQELEEEVQKQLVRLEAELLFRPLRNRPTDYHVALELLKDCLICWAPDSDVELWGPSVAAYVQEPWEKALEDLQRAIQSAEQQLRGSLQETFGLNHEWLELKALRCEEELRSVLDFIRSLGSGERATHQAAAPEDVLQLFHALDSDLREAQAEIRMSIVAGIPLTSQHPISGDTPLDFAILRGRTSSVRTLLACGATPFRHTRADPAELFAAAEHYGLEDVVRLCSQWTRTVEAKQQLFASAHQGDALRCAQLLQMKVDPSSREEVTGFSVLEWAVLSPALNTDVVLCLLPYSDSTAKQSALRMSAIYGVGLGVLEGLLGANCDPSLCDADGWTPLDWAISQGHEDFALDLLQYGGPQLAYACRRPLASLARAPWKRWPAAIPIDCTA</sequence>
<dbReference type="InterPro" id="IPR036770">
    <property type="entry name" value="Ankyrin_rpt-contain_sf"/>
</dbReference>
<dbReference type="PANTHER" id="PTHR11537">
    <property type="entry name" value="VOLTAGE-GATED POTASSIUM CHANNEL"/>
    <property type="match status" value="1"/>
</dbReference>